<evidence type="ECO:0000313" key="3">
    <source>
        <dbReference type="Proteomes" id="UP000078200"/>
    </source>
</evidence>
<protein>
    <submittedName>
        <fullName evidence="2">Uncharacterized protein</fullName>
    </submittedName>
</protein>
<evidence type="ECO:0000313" key="2">
    <source>
        <dbReference type="EnsemblMetazoa" id="GAUT029730-PA"/>
    </source>
</evidence>
<dbReference type="EnsemblMetazoa" id="GAUT029730-RA">
    <property type="protein sequence ID" value="GAUT029730-PA"/>
    <property type="gene ID" value="GAUT029730"/>
</dbReference>
<name>A0A1A9V905_GLOAU</name>
<keyword evidence="1" id="KW-0812">Transmembrane</keyword>
<accession>A0A1A9V905</accession>
<dbReference type="AlphaFoldDB" id="A0A1A9V905"/>
<dbReference type="VEuPathDB" id="VectorBase:GAUT029730"/>
<evidence type="ECO:0000256" key="1">
    <source>
        <dbReference type="SAM" id="Phobius"/>
    </source>
</evidence>
<organism evidence="2 3">
    <name type="scientific">Glossina austeni</name>
    <name type="common">Savannah tsetse fly</name>
    <dbReference type="NCBI Taxonomy" id="7395"/>
    <lineage>
        <taxon>Eukaryota</taxon>
        <taxon>Metazoa</taxon>
        <taxon>Ecdysozoa</taxon>
        <taxon>Arthropoda</taxon>
        <taxon>Hexapoda</taxon>
        <taxon>Insecta</taxon>
        <taxon>Pterygota</taxon>
        <taxon>Neoptera</taxon>
        <taxon>Endopterygota</taxon>
        <taxon>Diptera</taxon>
        <taxon>Brachycera</taxon>
        <taxon>Muscomorpha</taxon>
        <taxon>Hippoboscoidea</taxon>
        <taxon>Glossinidae</taxon>
        <taxon>Glossina</taxon>
    </lineage>
</organism>
<feature type="transmembrane region" description="Helical" evidence="1">
    <location>
        <begin position="20"/>
        <end position="38"/>
    </location>
</feature>
<dbReference type="Proteomes" id="UP000078200">
    <property type="component" value="Unassembled WGS sequence"/>
</dbReference>
<sequence>MTYDEGREYPNESDVFRKSILAVFGVFFSTFSSSTKVIDRSSRGVRQMSTNPYAGMYAAMYAPQPYLHTFSSRRTFKINCENSFLFIKSGKPSQSKLVLIISINITD</sequence>
<reference evidence="2" key="1">
    <citation type="submission" date="2020-05" db="UniProtKB">
        <authorList>
            <consortium name="EnsemblMetazoa"/>
        </authorList>
    </citation>
    <scope>IDENTIFICATION</scope>
    <source>
        <strain evidence="2">TTRI</strain>
    </source>
</reference>
<proteinExistence type="predicted"/>
<keyword evidence="1" id="KW-1133">Transmembrane helix</keyword>
<keyword evidence="3" id="KW-1185">Reference proteome</keyword>
<keyword evidence="1" id="KW-0472">Membrane</keyword>